<dbReference type="OMA" id="CPRIARR"/>
<dbReference type="AlphaFoldDB" id="M2SWB4"/>
<dbReference type="KEGG" id="bsc:COCSADRAFT_28661"/>
<reference evidence="2" key="2">
    <citation type="journal article" date="2013" name="PLoS Genet.">
        <title>Comparative genome structure, secondary metabolite, and effector coding capacity across Cochliobolus pathogens.</title>
        <authorList>
            <person name="Condon B.J."/>
            <person name="Leng Y."/>
            <person name="Wu D."/>
            <person name="Bushley K.E."/>
            <person name="Ohm R.A."/>
            <person name="Otillar R."/>
            <person name="Martin J."/>
            <person name="Schackwitz W."/>
            <person name="Grimwood J."/>
            <person name="MohdZainudin N."/>
            <person name="Xue C."/>
            <person name="Wang R."/>
            <person name="Manning V.A."/>
            <person name="Dhillon B."/>
            <person name="Tu Z.J."/>
            <person name="Steffenson B.J."/>
            <person name="Salamov A."/>
            <person name="Sun H."/>
            <person name="Lowry S."/>
            <person name="LaButti K."/>
            <person name="Han J."/>
            <person name="Copeland A."/>
            <person name="Lindquist E."/>
            <person name="Barry K."/>
            <person name="Schmutz J."/>
            <person name="Baker S.E."/>
            <person name="Ciuffetti L.M."/>
            <person name="Grigoriev I.V."/>
            <person name="Zhong S."/>
            <person name="Turgeon B.G."/>
        </authorList>
    </citation>
    <scope>NUCLEOTIDE SEQUENCE [LARGE SCALE GENOMIC DNA]</scope>
    <source>
        <strain evidence="2">ND90Pr / ATCC 201652</strain>
    </source>
</reference>
<gene>
    <name evidence="1" type="ORF">COCSADRAFT_28661</name>
</gene>
<keyword evidence="2" id="KW-1185">Reference proteome</keyword>
<reference evidence="1 2" key="1">
    <citation type="journal article" date="2012" name="PLoS Pathog.">
        <title>Diverse lifestyles and strategies of plant pathogenesis encoded in the genomes of eighteen Dothideomycetes fungi.</title>
        <authorList>
            <person name="Ohm R.A."/>
            <person name="Feau N."/>
            <person name="Henrissat B."/>
            <person name="Schoch C.L."/>
            <person name="Horwitz B.A."/>
            <person name="Barry K.W."/>
            <person name="Condon B.J."/>
            <person name="Copeland A.C."/>
            <person name="Dhillon B."/>
            <person name="Glaser F."/>
            <person name="Hesse C.N."/>
            <person name="Kosti I."/>
            <person name="LaButti K."/>
            <person name="Lindquist E.A."/>
            <person name="Lucas S."/>
            <person name="Salamov A.A."/>
            <person name="Bradshaw R.E."/>
            <person name="Ciuffetti L."/>
            <person name="Hamelin R.C."/>
            <person name="Kema G.H.J."/>
            <person name="Lawrence C."/>
            <person name="Scott J.A."/>
            <person name="Spatafora J.W."/>
            <person name="Turgeon B.G."/>
            <person name="de Wit P.J.G.M."/>
            <person name="Zhong S."/>
            <person name="Goodwin S.B."/>
            <person name="Grigoriev I.V."/>
        </authorList>
    </citation>
    <scope>NUCLEOTIDE SEQUENCE [LARGE SCALE GENOMIC DNA]</scope>
    <source>
        <strain evidence="2">ND90Pr / ATCC 201652</strain>
    </source>
</reference>
<accession>M2SWB4</accession>
<evidence type="ECO:0000313" key="2">
    <source>
        <dbReference type="Proteomes" id="UP000016934"/>
    </source>
</evidence>
<dbReference type="GeneID" id="19135897"/>
<proteinExistence type="predicted"/>
<sequence length="162" mass="17542">MRLQLFCLTARMGLARRIRLRFRGRVHVVVVVVRCGGDEHSPPFAGGGAKLGTGCPIRAVHEITCASQIRNGWPLVNASHPLRAGVVVVVGGGVPQNTETRLDSKGDAVRLRALQSVSRPHPLTTSTPTTAHVKLEPERATHARLIRLMPTVHLHAGSRLLE</sequence>
<organism evidence="1 2">
    <name type="scientific">Cochliobolus sativus (strain ND90Pr / ATCC 201652)</name>
    <name type="common">Common root rot and spot blotch fungus</name>
    <name type="synonym">Bipolaris sorokiniana</name>
    <dbReference type="NCBI Taxonomy" id="665912"/>
    <lineage>
        <taxon>Eukaryota</taxon>
        <taxon>Fungi</taxon>
        <taxon>Dikarya</taxon>
        <taxon>Ascomycota</taxon>
        <taxon>Pezizomycotina</taxon>
        <taxon>Dothideomycetes</taxon>
        <taxon>Pleosporomycetidae</taxon>
        <taxon>Pleosporales</taxon>
        <taxon>Pleosporineae</taxon>
        <taxon>Pleosporaceae</taxon>
        <taxon>Bipolaris</taxon>
    </lineage>
</organism>
<dbReference type="Proteomes" id="UP000016934">
    <property type="component" value="Unassembled WGS sequence"/>
</dbReference>
<name>M2SWB4_COCSN</name>
<dbReference type="EMBL" id="KB445648">
    <property type="protein sequence ID" value="EMD61296.1"/>
    <property type="molecule type" value="Genomic_DNA"/>
</dbReference>
<dbReference type="OrthoDB" id="10396608at2759"/>
<dbReference type="RefSeq" id="XP_007702533.1">
    <property type="nucleotide sequence ID" value="XM_007704343.1"/>
</dbReference>
<protein>
    <submittedName>
        <fullName evidence="1">Uncharacterized protein</fullName>
    </submittedName>
</protein>
<evidence type="ECO:0000313" key="1">
    <source>
        <dbReference type="EMBL" id="EMD61296.1"/>
    </source>
</evidence>
<dbReference type="HOGENOM" id="CLU_138652_0_0_1"/>